<dbReference type="EMBL" id="CAJFCJ010000044">
    <property type="protein sequence ID" value="CAD5126359.1"/>
    <property type="molecule type" value="Genomic_DNA"/>
</dbReference>
<accession>A0A7I8WDU6</accession>
<protein>
    <submittedName>
        <fullName evidence="1">DgyrCDS14502</fullName>
    </submittedName>
</protein>
<dbReference type="Proteomes" id="UP000549394">
    <property type="component" value="Unassembled WGS sequence"/>
</dbReference>
<comment type="caution">
    <text evidence="1">The sequence shown here is derived from an EMBL/GenBank/DDBJ whole genome shotgun (WGS) entry which is preliminary data.</text>
</comment>
<evidence type="ECO:0000313" key="1">
    <source>
        <dbReference type="EMBL" id="CAD5126359.1"/>
    </source>
</evidence>
<organism evidence="1 2">
    <name type="scientific">Dimorphilus gyrociliatus</name>
    <dbReference type="NCBI Taxonomy" id="2664684"/>
    <lineage>
        <taxon>Eukaryota</taxon>
        <taxon>Metazoa</taxon>
        <taxon>Spiralia</taxon>
        <taxon>Lophotrochozoa</taxon>
        <taxon>Annelida</taxon>
        <taxon>Polychaeta</taxon>
        <taxon>Polychaeta incertae sedis</taxon>
        <taxon>Dinophilidae</taxon>
        <taxon>Dimorphilus</taxon>
    </lineage>
</organism>
<keyword evidence="2" id="KW-1185">Reference proteome</keyword>
<proteinExistence type="predicted"/>
<evidence type="ECO:0000313" key="2">
    <source>
        <dbReference type="Proteomes" id="UP000549394"/>
    </source>
</evidence>
<sequence>MAATCYQCKKRIYGKRSVHKCSVCNHTYSMHFKCTKDVVVFKCDICSDITKTQCQIVLTRIDDIAETLQLQPQDLNEDSFDATEDFHTNNNHNQSFEIIRGGSKKGKDILLYNGFAFNEIKKMTNDSMPEEVVVDFEISG</sequence>
<name>A0A7I8WDU6_9ANNE</name>
<reference evidence="1 2" key="1">
    <citation type="submission" date="2020-08" db="EMBL/GenBank/DDBJ databases">
        <authorList>
            <person name="Hejnol A."/>
        </authorList>
    </citation>
    <scope>NUCLEOTIDE SEQUENCE [LARGE SCALE GENOMIC DNA]</scope>
</reference>
<gene>
    <name evidence="1" type="ORF">DGYR_LOCUS13607</name>
</gene>
<dbReference type="AlphaFoldDB" id="A0A7I8WDU6"/>